<evidence type="ECO:0000259" key="1">
    <source>
        <dbReference type="Pfam" id="PF14024"/>
    </source>
</evidence>
<evidence type="ECO:0000313" key="3">
    <source>
        <dbReference type="Proteomes" id="UP001165378"/>
    </source>
</evidence>
<gene>
    <name evidence="2" type="ORF">LZ495_43130</name>
</gene>
<comment type="caution">
    <text evidence="2">The sequence shown here is derived from an EMBL/GenBank/DDBJ whole genome shotgun (WGS) entry which is preliminary data.</text>
</comment>
<keyword evidence="3" id="KW-1185">Reference proteome</keyword>
<reference evidence="2" key="1">
    <citation type="submission" date="2022-01" db="EMBL/GenBank/DDBJ databases">
        <title>Genome-Based Taxonomic Classification of the Phylum Actinobacteria.</title>
        <authorList>
            <person name="Gao Y."/>
        </authorList>
    </citation>
    <scope>NUCLEOTIDE SEQUENCE</scope>
    <source>
        <strain evidence="2">KLBMP 8922</strain>
    </source>
</reference>
<dbReference type="AlphaFoldDB" id="A0AA41U9M0"/>
<evidence type="ECO:0000313" key="2">
    <source>
        <dbReference type="EMBL" id="MCF2533984.1"/>
    </source>
</evidence>
<dbReference type="RefSeq" id="WP_235058791.1">
    <property type="nucleotide sequence ID" value="NZ_JAKFHA010000071.1"/>
</dbReference>
<sequence length="118" mass="13157">MLTEVLAARSRDDILAYKRCFTELSDAAYRWDAWAAAYLIGGGCSDDSFIDFRAGLTLQGRDWYERALVNPDNLAEHPALASPDDAEAEVLFFCEEINCAARRAFARSVGTSEDFYDA</sequence>
<dbReference type="InterPro" id="IPR025334">
    <property type="entry name" value="DUF4240"/>
</dbReference>
<dbReference type="Proteomes" id="UP001165378">
    <property type="component" value="Unassembled WGS sequence"/>
</dbReference>
<accession>A0AA41U9M0</accession>
<dbReference type="Pfam" id="PF14024">
    <property type="entry name" value="DUF4240"/>
    <property type="match status" value="1"/>
</dbReference>
<name>A0AA41U9M0_9ACTN</name>
<organism evidence="2 3">
    <name type="scientific">Yinghuangia soli</name>
    <dbReference type="NCBI Taxonomy" id="2908204"/>
    <lineage>
        <taxon>Bacteria</taxon>
        <taxon>Bacillati</taxon>
        <taxon>Actinomycetota</taxon>
        <taxon>Actinomycetes</taxon>
        <taxon>Kitasatosporales</taxon>
        <taxon>Streptomycetaceae</taxon>
        <taxon>Yinghuangia</taxon>
    </lineage>
</organism>
<proteinExistence type="predicted"/>
<protein>
    <submittedName>
        <fullName evidence="2">DUF4240 domain-containing protein</fullName>
    </submittedName>
</protein>
<feature type="domain" description="DUF4240" evidence="1">
    <location>
        <begin position="2"/>
        <end position="106"/>
    </location>
</feature>
<dbReference type="EMBL" id="JAKFHA010000071">
    <property type="protein sequence ID" value="MCF2533984.1"/>
    <property type="molecule type" value="Genomic_DNA"/>
</dbReference>